<proteinExistence type="predicted"/>
<keyword evidence="2" id="KW-1185">Reference proteome</keyword>
<accession>A0A939E0U0</accession>
<reference evidence="1" key="1">
    <citation type="submission" date="2021-03" db="EMBL/GenBank/DDBJ databases">
        <authorList>
            <person name="Sun Q."/>
        </authorList>
    </citation>
    <scope>NUCLEOTIDE SEQUENCE</scope>
    <source>
        <strain evidence="1">CCM 8862</strain>
    </source>
</reference>
<dbReference type="AlphaFoldDB" id="A0A939E0U0"/>
<sequence>MRELAHFSAVPLGHFFLDNPPPVTVPIPDFSDKSLKSTPAKNLRETILLNQRRQEWNFVGAPELKFCGKHPVL</sequence>
<comment type="caution">
    <text evidence="1">The sequence shown here is derived from an EMBL/GenBank/DDBJ whole genome shotgun (WGS) entry which is preliminary data.</text>
</comment>
<dbReference type="EMBL" id="JAFLEQ010000016">
    <property type="protein sequence ID" value="MBN9644875.1"/>
    <property type="molecule type" value="Genomic_DNA"/>
</dbReference>
<dbReference type="RefSeq" id="WP_207279332.1">
    <property type="nucleotide sequence ID" value="NZ_JAFLEQ010000016.1"/>
</dbReference>
<organism evidence="1 2">
    <name type="scientific">Corynebacterium mendelii</name>
    <dbReference type="NCBI Taxonomy" id="2765362"/>
    <lineage>
        <taxon>Bacteria</taxon>
        <taxon>Bacillati</taxon>
        <taxon>Actinomycetota</taxon>
        <taxon>Actinomycetes</taxon>
        <taxon>Mycobacteriales</taxon>
        <taxon>Corynebacteriaceae</taxon>
        <taxon>Corynebacterium</taxon>
    </lineage>
</organism>
<dbReference type="Proteomes" id="UP000664332">
    <property type="component" value="Unassembled WGS sequence"/>
</dbReference>
<evidence type="ECO:0000313" key="2">
    <source>
        <dbReference type="Proteomes" id="UP000664332"/>
    </source>
</evidence>
<evidence type="ECO:0000313" key="1">
    <source>
        <dbReference type="EMBL" id="MBN9644875.1"/>
    </source>
</evidence>
<gene>
    <name evidence="1" type="ORF">JZY06_09670</name>
</gene>
<name>A0A939E0U0_9CORY</name>
<protein>
    <submittedName>
        <fullName evidence="1">Uncharacterized protein</fullName>
    </submittedName>
</protein>